<accession>A0A0V1GUU2</accession>
<reference evidence="1 2" key="1">
    <citation type="submission" date="2015-01" db="EMBL/GenBank/DDBJ databases">
        <title>Evolution of Trichinella species and genotypes.</title>
        <authorList>
            <person name="Korhonen P.K."/>
            <person name="Edoardo P."/>
            <person name="Giuseppe L.R."/>
            <person name="Gasser R.B."/>
        </authorList>
    </citation>
    <scope>NUCLEOTIDE SEQUENCE [LARGE SCALE GENOMIC DNA]</scope>
    <source>
        <strain evidence="1">ISS1029</strain>
    </source>
</reference>
<name>A0A0V1GUU2_9BILA</name>
<dbReference type="OrthoDB" id="10642331at2759"/>
<evidence type="ECO:0000313" key="1">
    <source>
        <dbReference type="EMBL" id="KRZ02103.1"/>
    </source>
</evidence>
<keyword evidence="2" id="KW-1185">Reference proteome</keyword>
<dbReference type="AlphaFoldDB" id="A0A0V1GUU2"/>
<protein>
    <submittedName>
        <fullName evidence="1">Uncharacterized protein</fullName>
    </submittedName>
</protein>
<sequence>MYDIKNSFQRWFGVELYLAVASTTKESIAYIGEELIDDGSRPSEDMACHGEQSVKKIGDGFGAKQVMMHRGRRFVFALETNVKRYEALK</sequence>
<dbReference type="Proteomes" id="UP000055024">
    <property type="component" value="Unassembled WGS sequence"/>
</dbReference>
<organism evidence="1 2">
    <name type="scientific">Trichinella zimbabwensis</name>
    <dbReference type="NCBI Taxonomy" id="268475"/>
    <lineage>
        <taxon>Eukaryota</taxon>
        <taxon>Metazoa</taxon>
        <taxon>Ecdysozoa</taxon>
        <taxon>Nematoda</taxon>
        <taxon>Enoplea</taxon>
        <taxon>Dorylaimia</taxon>
        <taxon>Trichinellida</taxon>
        <taxon>Trichinellidae</taxon>
        <taxon>Trichinella</taxon>
    </lineage>
</organism>
<dbReference type="EMBL" id="JYDP01000243">
    <property type="protein sequence ID" value="KRZ02103.1"/>
    <property type="molecule type" value="Genomic_DNA"/>
</dbReference>
<evidence type="ECO:0000313" key="2">
    <source>
        <dbReference type="Proteomes" id="UP000055024"/>
    </source>
</evidence>
<gene>
    <name evidence="1" type="ORF">T11_15380</name>
</gene>
<proteinExistence type="predicted"/>
<comment type="caution">
    <text evidence="1">The sequence shown here is derived from an EMBL/GenBank/DDBJ whole genome shotgun (WGS) entry which is preliminary data.</text>
</comment>